<dbReference type="SMART" id="SM01065">
    <property type="entry name" value="CBM_2"/>
    <property type="match status" value="1"/>
</dbReference>
<dbReference type="Gene3D" id="2.60.40.10">
    <property type="entry name" value="Immunoglobulins"/>
    <property type="match status" value="1"/>
</dbReference>
<dbReference type="EMBL" id="OU963865">
    <property type="protein sequence ID" value="CAH0387858.1"/>
    <property type="molecule type" value="Genomic_DNA"/>
</dbReference>
<dbReference type="InterPro" id="IPR017946">
    <property type="entry name" value="PLC-like_Pdiesterase_TIM-brl"/>
</dbReference>
<evidence type="ECO:0000259" key="5">
    <source>
        <dbReference type="PROSITE" id="PS51704"/>
    </source>
</evidence>
<evidence type="ECO:0000256" key="1">
    <source>
        <dbReference type="ARBA" id="ARBA00007277"/>
    </source>
</evidence>
<accession>A0A9P0A702</accession>
<protein>
    <recommendedName>
        <fullName evidence="8">Glycerophosphocholine phosphodiesterase GPCPD1</fullName>
    </recommendedName>
</protein>
<evidence type="ECO:0000259" key="4">
    <source>
        <dbReference type="PROSITE" id="PS51166"/>
    </source>
</evidence>
<evidence type="ECO:0008006" key="8">
    <source>
        <dbReference type="Google" id="ProtNLM"/>
    </source>
</evidence>
<feature type="compositionally biased region" description="Polar residues" evidence="3">
    <location>
        <begin position="698"/>
        <end position="711"/>
    </location>
</feature>
<sequence length="711" mass="80815">MTDNFPFFKQHLKCFESAPVIQNTNTRTEIRNWKFRVQADIPPGETMCVIGDCEQLGSWKIDDALVLTQEKSNENIWSGIGTIPLTEVYYRFFSCILVEPDNLRHTSRKLIVRKWEADICPRKISASSETNMNENVESEIFGSYDGQMVLEKGWLTSETVVQFKLYNNPIHLWKKKLQNRKIHVKVTPVNLNRGGSVDLDNSQSESCQDEGLSIETMDLNDKTTNWPITEVAVLNEEERLFKTQGQFGHLYDENDYLIFQIQTLQPETTAYLMDFYVYGSKIAENDPPDHIGFSYILPSILKNSEGQAIVPITSVRQHPIGQISVYYLLVHPIKDYSCDMNVCFSKQWKASWSGLNVGHRGAGSSFKVETKHCAEVRENTIASLKAAAAGGADMVEFDVQLSKDLVPVIYHDFHVCISMKRKKSGCETEMLQLAVKELSYDQLQMLKVYHLKENEKEENRFACDDAEEHQPFPTLKQVLEVIDPHIGFNIELKWTMQLKDGTFELDNPFDVNIYLDKILKVVLEHSGSRIVVFHCFNPDICTMLRLKQNKYAVVFLTQGVTEKYPMYADPRCQTVPTGAHFAINSGLLGINIHAEEILRNNDWVAFVKNAGLILFSWGDDNNDAVNVKHQKKLGVNAIICDLIDRECHKEEGESVFLMEGSESEKKLLLKAAAQLSDQFSIKADPILHKEEKKDNGLAENNSTGILSDSSA</sequence>
<evidence type="ECO:0000313" key="6">
    <source>
        <dbReference type="EMBL" id="CAH0387858.1"/>
    </source>
</evidence>
<organism evidence="6 7">
    <name type="scientific">Bemisia tabaci</name>
    <name type="common">Sweetpotato whitefly</name>
    <name type="synonym">Aleurodes tabaci</name>
    <dbReference type="NCBI Taxonomy" id="7038"/>
    <lineage>
        <taxon>Eukaryota</taxon>
        <taxon>Metazoa</taxon>
        <taxon>Ecdysozoa</taxon>
        <taxon>Arthropoda</taxon>
        <taxon>Hexapoda</taxon>
        <taxon>Insecta</taxon>
        <taxon>Pterygota</taxon>
        <taxon>Neoptera</taxon>
        <taxon>Paraneoptera</taxon>
        <taxon>Hemiptera</taxon>
        <taxon>Sternorrhyncha</taxon>
        <taxon>Aleyrodoidea</taxon>
        <taxon>Aleyrodidae</taxon>
        <taxon>Aleyrodinae</taxon>
        <taxon>Bemisia</taxon>
    </lineage>
</organism>
<dbReference type="KEGG" id="btab:109031275"/>
<evidence type="ECO:0000256" key="3">
    <source>
        <dbReference type="SAM" id="MobiDB-lite"/>
    </source>
</evidence>
<dbReference type="InterPro" id="IPR051578">
    <property type="entry name" value="GDPD"/>
</dbReference>
<dbReference type="Pfam" id="PF00686">
    <property type="entry name" value="CBM_20"/>
    <property type="match status" value="1"/>
</dbReference>
<evidence type="ECO:0000256" key="2">
    <source>
        <dbReference type="ARBA" id="ARBA00022801"/>
    </source>
</evidence>
<feature type="region of interest" description="Disordered" evidence="3">
    <location>
        <begin position="691"/>
        <end position="711"/>
    </location>
</feature>
<evidence type="ECO:0000313" key="7">
    <source>
        <dbReference type="Proteomes" id="UP001152759"/>
    </source>
</evidence>
<name>A0A9P0A702_BEMTA</name>
<feature type="domain" description="GP-PDE" evidence="5">
    <location>
        <begin position="354"/>
        <end position="650"/>
    </location>
</feature>
<proteinExistence type="inferred from homology"/>
<keyword evidence="2" id="KW-0378">Hydrolase</keyword>
<feature type="domain" description="CBM20" evidence="4">
    <location>
        <begin position="25"/>
        <end position="143"/>
    </location>
</feature>
<dbReference type="Proteomes" id="UP001152759">
    <property type="component" value="Chromosome 4"/>
</dbReference>
<dbReference type="PROSITE" id="PS51166">
    <property type="entry name" value="CBM20"/>
    <property type="match status" value="1"/>
</dbReference>
<dbReference type="InterPro" id="IPR013783">
    <property type="entry name" value="Ig-like_fold"/>
</dbReference>
<dbReference type="InterPro" id="IPR002044">
    <property type="entry name" value="CBM20"/>
</dbReference>
<reference evidence="6" key="1">
    <citation type="submission" date="2021-12" db="EMBL/GenBank/DDBJ databases">
        <authorList>
            <person name="King R."/>
        </authorList>
    </citation>
    <scope>NUCLEOTIDE SEQUENCE</scope>
</reference>
<dbReference type="SUPFAM" id="SSF49452">
    <property type="entry name" value="Starch-binding domain-like"/>
    <property type="match status" value="1"/>
</dbReference>
<dbReference type="GO" id="GO:0047389">
    <property type="term" value="F:glycerophosphocholine phosphodiesterase activity"/>
    <property type="evidence" value="ECO:0007669"/>
    <property type="project" value="TreeGrafter"/>
</dbReference>
<dbReference type="Pfam" id="PF03009">
    <property type="entry name" value="GDPD"/>
    <property type="match status" value="1"/>
</dbReference>
<dbReference type="PANTHER" id="PTHR22958">
    <property type="entry name" value="GLYCEROPHOSPHORYL DIESTER PHOSPHODIESTERASE"/>
    <property type="match status" value="1"/>
</dbReference>
<dbReference type="PROSITE" id="PS51704">
    <property type="entry name" value="GP_PDE"/>
    <property type="match status" value="1"/>
</dbReference>
<dbReference type="GO" id="GO:0046475">
    <property type="term" value="P:glycerophospholipid catabolic process"/>
    <property type="evidence" value="ECO:0007669"/>
    <property type="project" value="TreeGrafter"/>
</dbReference>
<gene>
    <name evidence="6" type="ORF">BEMITA_LOCUS6823</name>
</gene>
<dbReference type="InterPro" id="IPR030395">
    <property type="entry name" value="GP_PDE_dom"/>
</dbReference>
<dbReference type="Gene3D" id="3.20.20.190">
    <property type="entry name" value="Phosphatidylinositol (PI) phosphodiesterase"/>
    <property type="match status" value="1"/>
</dbReference>
<comment type="similarity">
    <text evidence="1">Belongs to the glycerophosphoryl diester phosphodiesterase family.</text>
</comment>
<dbReference type="AlphaFoldDB" id="A0A9P0A702"/>
<dbReference type="InterPro" id="IPR013784">
    <property type="entry name" value="Carb-bd-like_fold"/>
</dbReference>
<keyword evidence="7" id="KW-1185">Reference proteome</keyword>
<dbReference type="PANTHER" id="PTHR22958:SF1">
    <property type="entry name" value="GLYCEROPHOSPHOCHOLINE PHOSPHODIESTERASE GPCPD1"/>
    <property type="match status" value="1"/>
</dbReference>
<dbReference type="FunFam" id="3.20.20.190:FF:000032">
    <property type="entry name" value="Glycerophosphoryl diester phosphodiesterase, putative"/>
    <property type="match status" value="1"/>
</dbReference>
<dbReference type="Pfam" id="PF25329">
    <property type="entry name" value="C2_GDE1"/>
    <property type="match status" value="1"/>
</dbReference>
<dbReference type="InterPro" id="IPR057506">
    <property type="entry name" value="C2_GPCPD1"/>
</dbReference>
<dbReference type="GO" id="GO:2001070">
    <property type="term" value="F:starch binding"/>
    <property type="evidence" value="ECO:0007669"/>
    <property type="project" value="InterPro"/>
</dbReference>
<dbReference type="SUPFAM" id="SSF51695">
    <property type="entry name" value="PLC-like phosphodiesterases"/>
    <property type="match status" value="1"/>
</dbReference>